<reference evidence="1 2" key="1">
    <citation type="submission" date="2021-01" db="EMBL/GenBank/DDBJ databases">
        <title>Genome sequencing of Joostella atrarenae M1-2 (= KCTC 23194).</title>
        <authorList>
            <person name="Zakaria M.R."/>
            <person name="Lam M.Q."/>
            <person name="Chong C.S."/>
        </authorList>
    </citation>
    <scope>NUCLEOTIDE SEQUENCE [LARGE SCALE GENOMIC DNA]</scope>
    <source>
        <strain evidence="1 2">M1-2</strain>
    </source>
</reference>
<evidence type="ECO:0000313" key="2">
    <source>
        <dbReference type="Proteomes" id="UP000829517"/>
    </source>
</evidence>
<gene>
    <name evidence="1" type="ORF">JM658_16985</name>
</gene>
<accession>A0ABS9J7X9</accession>
<dbReference type="Proteomes" id="UP000829517">
    <property type="component" value="Unassembled WGS sequence"/>
</dbReference>
<dbReference type="EMBL" id="JAETXX010000047">
    <property type="protein sequence ID" value="MCF8716520.1"/>
    <property type="molecule type" value="Genomic_DNA"/>
</dbReference>
<comment type="caution">
    <text evidence="1">The sequence shown here is derived from an EMBL/GenBank/DDBJ whole genome shotgun (WGS) entry which is preliminary data.</text>
</comment>
<name>A0ABS9J7X9_9FLAO</name>
<proteinExistence type="predicted"/>
<keyword evidence="2" id="KW-1185">Reference proteome</keyword>
<protein>
    <submittedName>
        <fullName evidence="1">Uncharacterized protein</fullName>
    </submittedName>
</protein>
<evidence type="ECO:0000313" key="1">
    <source>
        <dbReference type="EMBL" id="MCF8716520.1"/>
    </source>
</evidence>
<organism evidence="1 2">
    <name type="scientific">Joostella atrarenae</name>
    <dbReference type="NCBI Taxonomy" id="679257"/>
    <lineage>
        <taxon>Bacteria</taxon>
        <taxon>Pseudomonadati</taxon>
        <taxon>Bacteroidota</taxon>
        <taxon>Flavobacteriia</taxon>
        <taxon>Flavobacteriales</taxon>
        <taxon>Flavobacteriaceae</taxon>
        <taxon>Joostella</taxon>
    </lineage>
</organism>
<dbReference type="RefSeq" id="WP_236961099.1">
    <property type="nucleotide sequence ID" value="NZ_JAETXX010000047.1"/>
</dbReference>
<sequence>MKELEKKSITEFINNNSGKTGINFYMDLYEEDPSNYIELTEQLNDTILKGKLKILSFEVSLNEIKIYTDKGIKEQSFNDFKTLGLNDGDMLNYFRLINELFFENNISERLIIYYDELIPDTHWIGLIDKKISHELFDFVKNYDSNDCQDYIVDGVRVLGVGLADEDGTRYKELVIHPE</sequence>